<protein>
    <submittedName>
        <fullName evidence="8">RNA polymerase sigma-E factor</fullName>
    </submittedName>
</protein>
<dbReference type="SUPFAM" id="SSF88659">
    <property type="entry name" value="Sigma3 and sigma4 domains of RNA polymerase sigma factors"/>
    <property type="match status" value="1"/>
</dbReference>
<dbReference type="GO" id="GO:0016987">
    <property type="term" value="F:sigma factor activity"/>
    <property type="evidence" value="ECO:0007669"/>
    <property type="project" value="UniProtKB-KW"/>
</dbReference>
<dbReference type="InterPro" id="IPR013249">
    <property type="entry name" value="RNA_pol_sigma70_r4_t2"/>
</dbReference>
<dbReference type="InterPro" id="IPR013324">
    <property type="entry name" value="RNA_pol_sigma_r3/r4-like"/>
</dbReference>
<dbReference type="Pfam" id="PF08281">
    <property type="entry name" value="Sigma70_r4_2"/>
    <property type="match status" value="1"/>
</dbReference>
<evidence type="ECO:0000259" key="7">
    <source>
        <dbReference type="Pfam" id="PF08281"/>
    </source>
</evidence>
<dbReference type="InterPro" id="IPR036388">
    <property type="entry name" value="WH-like_DNA-bd_sf"/>
</dbReference>
<dbReference type="InterPro" id="IPR013325">
    <property type="entry name" value="RNA_pol_sigma_r2"/>
</dbReference>
<evidence type="ECO:0000313" key="9">
    <source>
        <dbReference type="Proteomes" id="UP000006461"/>
    </source>
</evidence>
<dbReference type="AlphaFoldDB" id="I4F0D2"/>
<dbReference type="InterPro" id="IPR039425">
    <property type="entry name" value="RNA_pol_sigma-70-like"/>
</dbReference>
<dbReference type="STRING" id="477641.MODMU_3685"/>
<keyword evidence="4" id="KW-0238">DNA-binding</keyword>
<gene>
    <name evidence="8" type="primary">sigE</name>
    <name evidence="8" type="ordered locus">MODMU_3685</name>
</gene>
<dbReference type="Gene3D" id="1.10.1740.10">
    <property type="match status" value="1"/>
</dbReference>
<dbReference type="eggNOG" id="COG1595">
    <property type="taxonomic scope" value="Bacteria"/>
</dbReference>
<sequence length="212" mass="23720">MTAECGVFRYLFVTQSVSGFQRAHRVSWVWAHRDGSGMSARDDEFTAFVVAHERQLLRTAYLLTGDHGHAEDLVQTALVKAHRHWSRVAKAESPLAYVRRVVVTSHISWRRRLMTGEQVIDTIPDRAGADPQQAHAVSDELRAALRLLPPRMRAVLVLRFYEDLTEAETARVLSCSTSTVSTQAARGLAALRTQLRPAAARPQTPLSSRRPT</sequence>
<dbReference type="NCBIfam" id="TIGR02983">
    <property type="entry name" value="SigE-fam_strep"/>
    <property type="match status" value="1"/>
</dbReference>
<dbReference type="NCBIfam" id="TIGR02937">
    <property type="entry name" value="sigma70-ECF"/>
    <property type="match status" value="1"/>
</dbReference>
<dbReference type="Gene3D" id="1.10.10.10">
    <property type="entry name" value="Winged helix-like DNA-binding domain superfamily/Winged helix DNA-binding domain"/>
    <property type="match status" value="1"/>
</dbReference>
<reference evidence="8 9" key="1">
    <citation type="journal article" date="2012" name="J. Bacteriol.">
        <title>Genome Sequence of Radiation-Resistant Modestobacter marinus Strain BC501, a Representative Actinobacterium That Thrives on Calcareous Stone Surfaces.</title>
        <authorList>
            <person name="Normand P."/>
            <person name="Gury J."/>
            <person name="Pujic P."/>
            <person name="Chouaia B."/>
            <person name="Crotti E."/>
            <person name="Brusetti L."/>
            <person name="Daffonchio D."/>
            <person name="Vacherie B."/>
            <person name="Barbe V."/>
            <person name="Medigue C."/>
            <person name="Calteau A."/>
            <person name="Ghodhbane-Gtari F."/>
            <person name="Essoussi I."/>
            <person name="Nouioui I."/>
            <person name="Abbassi-Ghozzi I."/>
            <person name="Gtari M."/>
        </authorList>
    </citation>
    <scope>NUCLEOTIDE SEQUENCE [LARGE SCALE GENOMIC DNA]</scope>
    <source>
        <strain evidence="9">BC 501</strain>
    </source>
</reference>
<dbReference type="KEGG" id="mmar:MODMU_3685"/>
<dbReference type="Proteomes" id="UP000006461">
    <property type="component" value="Chromosome"/>
</dbReference>
<keyword evidence="9" id="KW-1185">Reference proteome</keyword>
<organism evidence="8 9">
    <name type="scientific">Modestobacter italicus (strain DSM 44449 / CECT 9708 / BC 501)</name>
    <dbReference type="NCBI Taxonomy" id="2732864"/>
    <lineage>
        <taxon>Bacteria</taxon>
        <taxon>Bacillati</taxon>
        <taxon>Actinomycetota</taxon>
        <taxon>Actinomycetes</taxon>
        <taxon>Geodermatophilales</taxon>
        <taxon>Geodermatophilaceae</taxon>
        <taxon>Modestobacter</taxon>
    </lineage>
</organism>
<keyword evidence="5" id="KW-0804">Transcription</keyword>
<dbReference type="PATRIC" id="fig|477641.3.peg.3493"/>
<dbReference type="PANTHER" id="PTHR43133">
    <property type="entry name" value="RNA POLYMERASE ECF-TYPE SIGMA FACTO"/>
    <property type="match status" value="1"/>
</dbReference>
<evidence type="ECO:0000259" key="6">
    <source>
        <dbReference type="Pfam" id="PF04542"/>
    </source>
</evidence>
<evidence type="ECO:0000313" key="8">
    <source>
        <dbReference type="EMBL" id="CCH89095.1"/>
    </source>
</evidence>
<dbReference type="InterPro" id="IPR014284">
    <property type="entry name" value="RNA_pol_sigma-70_dom"/>
</dbReference>
<keyword evidence="2" id="KW-0805">Transcription regulation</keyword>
<evidence type="ECO:0000256" key="5">
    <source>
        <dbReference type="ARBA" id="ARBA00023163"/>
    </source>
</evidence>
<keyword evidence="3" id="KW-0731">Sigma factor</keyword>
<evidence type="ECO:0000256" key="3">
    <source>
        <dbReference type="ARBA" id="ARBA00023082"/>
    </source>
</evidence>
<accession>I4F0D2</accession>
<dbReference type="CDD" id="cd06171">
    <property type="entry name" value="Sigma70_r4"/>
    <property type="match status" value="1"/>
</dbReference>
<dbReference type="Pfam" id="PF04542">
    <property type="entry name" value="Sigma70_r2"/>
    <property type="match status" value="1"/>
</dbReference>
<evidence type="ECO:0000256" key="1">
    <source>
        <dbReference type="ARBA" id="ARBA00010641"/>
    </source>
</evidence>
<feature type="domain" description="RNA polymerase sigma-70 region 2" evidence="6">
    <location>
        <begin position="49"/>
        <end position="112"/>
    </location>
</feature>
<dbReference type="EMBL" id="FO203431">
    <property type="protein sequence ID" value="CCH89095.1"/>
    <property type="molecule type" value="Genomic_DNA"/>
</dbReference>
<dbReference type="GO" id="GO:0006352">
    <property type="term" value="P:DNA-templated transcription initiation"/>
    <property type="evidence" value="ECO:0007669"/>
    <property type="project" value="InterPro"/>
</dbReference>
<evidence type="ECO:0000256" key="2">
    <source>
        <dbReference type="ARBA" id="ARBA00023015"/>
    </source>
</evidence>
<dbReference type="OrthoDB" id="3783006at2"/>
<comment type="similarity">
    <text evidence="1">Belongs to the sigma-70 factor family. ECF subfamily.</text>
</comment>
<dbReference type="HOGENOM" id="CLU_047691_15_4_11"/>
<name>I4F0D2_MODI5</name>
<dbReference type="InterPro" id="IPR007627">
    <property type="entry name" value="RNA_pol_sigma70_r2"/>
</dbReference>
<dbReference type="PANTHER" id="PTHR43133:SF50">
    <property type="entry name" value="ECF RNA POLYMERASE SIGMA FACTOR SIGM"/>
    <property type="match status" value="1"/>
</dbReference>
<dbReference type="OMA" id="TGMEANP"/>
<proteinExistence type="inferred from homology"/>
<dbReference type="InterPro" id="IPR014325">
    <property type="entry name" value="RNA_pol_sigma-E_actinobac"/>
</dbReference>
<feature type="domain" description="RNA polymerase sigma factor 70 region 4 type 2" evidence="7">
    <location>
        <begin position="139"/>
        <end position="191"/>
    </location>
</feature>
<evidence type="ECO:0000256" key="4">
    <source>
        <dbReference type="ARBA" id="ARBA00023125"/>
    </source>
</evidence>
<dbReference type="SUPFAM" id="SSF88946">
    <property type="entry name" value="Sigma2 domain of RNA polymerase sigma factors"/>
    <property type="match status" value="1"/>
</dbReference>
<dbReference type="GO" id="GO:0003677">
    <property type="term" value="F:DNA binding"/>
    <property type="evidence" value="ECO:0007669"/>
    <property type="project" value="UniProtKB-KW"/>
</dbReference>